<dbReference type="PANTHER" id="PTHR47967:SF138">
    <property type="entry name" value="ASPARTIC PROTEINASE CDR1-LIKE"/>
    <property type="match status" value="1"/>
</dbReference>
<evidence type="ECO:0000256" key="1">
    <source>
        <dbReference type="ARBA" id="ARBA00022670"/>
    </source>
</evidence>
<dbReference type="GO" id="GO:0005576">
    <property type="term" value="C:extracellular region"/>
    <property type="evidence" value="ECO:0007669"/>
    <property type="project" value="TreeGrafter"/>
</dbReference>
<evidence type="ECO:0000313" key="5">
    <source>
        <dbReference type="EnsemblPlants" id="AUR62013999-RA:cds"/>
    </source>
</evidence>
<dbReference type="InterPro" id="IPR051708">
    <property type="entry name" value="Plant_Aspart_Prot_A1"/>
</dbReference>
<dbReference type="Proteomes" id="UP000596660">
    <property type="component" value="Unplaced"/>
</dbReference>
<dbReference type="PANTHER" id="PTHR47967">
    <property type="entry name" value="OS07G0603500 PROTEIN-RELATED"/>
    <property type="match status" value="1"/>
</dbReference>
<accession>A0A803LJ52</accession>
<feature type="chain" id="PRO_5031435332" evidence="4">
    <location>
        <begin position="22"/>
        <end position="193"/>
    </location>
</feature>
<keyword evidence="6" id="KW-1185">Reference proteome</keyword>
<protein>
    <submittedName>
        <fullName evidence="5">Uncharacterized protein</fullName>
    </submittedName>
</protein>
<sequence>MHASTLSNILLILLLASSSILDPPNSISVEARKLATSNNVFKVELIHRDSPLSPYYNSSMTPQERLKRAPLGYISHGHNIQLSSSFYNLNDEKSYALVPNGGGYLMKIALGTPKVEFLAVADTAFFFQCSAKKARAQSISIKRKMKRRGTEEDAKRKMKRRGTEEDARRKMKRRGTEEEAKMKMRRGRGELRS</sequence>
<reference evidence="5" key="1">
    <citation type="journal article" date="2017" name="Nature">
        <title>The genome of Chenopodium quinoa.</title>
        <authorList>
            <person name="Jarvis D.E."/>
            <person name="Ho Y.S."/>
            <person name="Lightfoot D.J."/>
            <person name="Schmoeckel S.M."/>
            <person name="Li B."/>
            <person name="Borm T.J.A."/>
            <person name="Ohyanagi H."/>
            <person name="Mineta K."/>
            <person name="Michell C.T."/>
            <person name="Saber N."/>
            <person name="Kharbatia N.M."/>
            <person name="Rupper R.R."/>
            <person name="Sharp A.R."/>
            <person name="Dally N."/>
            <person name="Boughton B.A."/>
            <person name="Woo Y.H."/>
            <person name="Gao G."/>
            <person name="Schijlen E.G.W.M."/>
            <person name="Guo X."/>
            <person name="Momin A.A."/>
            <person name="Negrao S."/>
            <person name="Al-Babili S."/>
            <person name="Gehring C."/>
            <person name="Roessner U."/>
            <person name="Jung C."/>
            <person name="Murphy K."/>
            <person name="Arold S.T."/>
            <person name="Gojobori T."/>
            <person name="van der Linden C.G."/>
            <person name="van Loo E.N."/>
            <person name="Jellen E.N."/>
            <person name="Maughan P.J."/>
            <person name="Tester M."/>
        </authorList>
    </citation>
    <scope>NUCLEOTIDE SEQUENCE [LARGE SCALE GENOMIC DNA]</scope>
    <source>
        <strain evidence="5">cv. PI 614886</strain>
    </source>
</reference>
<dbReference type="EnsemblPlants" id="AUR62013999-RA">
    <property type="protein sequence ID" value="AUR62013999-RA:cds"/>
    <property type="gene ID" value="AUR62013999"/>
</dbReference>
<evidence type="ECO:0000256" key="2">
    <source>
        <dbReference type="ARBA" id="ARBA00022801"/>
    </source>
</evidence>
<organism evidence="5 6">
    <name type="scientific">Chenopodium quinoa</name>
    <name type="common">Quinoa</name>
    <dbReference type="NCBI Taxonomy" id="63459"/>
    <lineage>
        <taxon>Eukaryota</taxon>
        <taxon>Viridiplantae</taxon>
        <taxon>Streptophyta</taxon>
        <taxon>Embryophyta</taxon>
        <taxon>Tracheophyta</taxon>
        <taxon>Spermatophyta</taxon>
        <taxon>Magnoliopsida</taxon>
        <taxon>eudicotyledons</taxon>
        <taxon>Gunneridae</taxon>
        <taxon>Pentapetalae</taxon>
        <taxon>Caryophyllales</taxon>
        <taxon>Chenopodiaceae</taxon>
        <taxon>Chenopodioideae</taxon>
        <taxon>Atripliceae</taxon>
        <taxon>Chenopodium</taxon>
    </lineage>
</organism>
<evidence type="ECO:0000256" key="4">
    <source>
        <dbReference type="SAM" id="SignalP"/>
    </source>
</evidence>
<proteinExistence type="predicted"/>
<evidence type="ECO:0000256" key="3">
    <source>
        <dbReference type="SAM" id="MobiDB-lite"/>
    </source>
</evidence>
<name>A0A803LJ52_CHEQI</name>
<reference evidence="5" key="2">
    <citation type="submission" date="2021-03" db="UniProtKB">
        <authorList>
            <consortium name="EnsemblPlants"/>
        </authorList>
    </citation>
    <scope>IDENTIFICATION</scope>
</reference>
<keyword evidence="4" id="KW-0732">Signal</keyword>
<keyword evidence="2" id="KW-0378">Hydrolase</keyword>
<feature type="signal peptide" evidence="4">
    <location>
        <begin position="1"/>
        <end position="21"/>
    </location>
</feature>
<feature type="region of interest" description="Disordered" evidence="3">
    <location>
        <begin position="140"/>
        <end position="193"/>
    </location>
</feature>
<dbReference type="GO" id="GO:0008233">
    <property type="term" value="F:peptidase activity"/>
    <property type="evidence" value="ECO:0007669"/>
    <property type="project" value="UniProtKB-KW"/>
</dbReference>
<feature type="compositionally biased region" description="Basic and acidic residues" evidence="3">
    <location>
        <begin position="148"/>
        <end position="193"/>
    </location>
</feature>
<dbReference type="GO" id="GO:0006508">
    <property type="term" value="P:proteolysis"/>
    <property type="evidence" value="ECO:0007669"/>
    <property type="project" value="UniProtKB-KW"/>
</dbReference>
<dbReference type="Gramene" id="AUR62013999-RA">
    <property type="protein sequence ID" value="AUR62013999-RA:cds"/>
    <property type="gene ID" value="AUR62013999"/>
</dbReference>
<evidence type="ECO:0000313" key="6">
    <source>
        <dbReference type="Proteomes" id="UP000596660"/>
    </source>
</evidence>
<keyword evidence="1" id="KW-0645">Protease</keyword>
<dbReference type="AlphaFoldDB" id="A0A803LJ52"/>